<dbReference type="SUPFAM" id="SSF47923">
    <property type="entry name" value="Ypt/Rab-GAP domain of gyp1p"/>
    <property type="match status" value="2"/>
</dbReference>
<gene>
    <name evidence="4" type="ORF">g.42550</name>
</gene>
<proteinExistence type="predicted"/>
<dbReference type="GO" id="GO:0006888">
    <property type="term" value="P:endoplasmic reticulum to Golgi vesicle-mediated transport"/>
    <property type="evidence" value="ECO:0007669"/>
    <property type="project" value="TreeGrafter"/>
</dbReference>
<dbReference type="Gene3D" id="1.10.8.1310">
    <property type="match status" value="1"/>
</dbReference>
<dbReference type="PANTHER" id="PTHR20913">
    <property type="entry name" value="TBC1 DOMAIN FAMILY MEMBER 20/GTPASE"/>
    <property type="match status" value="1"/>
</dbReference>
<dbReference type="AlphaFoldDB" id="A0A1B6L9V0"/>
<dbReference type="GO" id="GO:0005789">
    <property type="term" value="C:endoplasmic reticulum membrane"/>
    <property type="evidence" value="ECO:0007669"/>
    <property type="project" value="TreeGrafter"/>
</dbReference>
<evidence type="ECO:0000256" key="1">
    <source>
        <dbReference type="ARBA" id="ARBA00022468"/>
    </source>
</evidence>
<evidence type="ECO:0000256" key="2">
    <source>
        <dbReference type="SAM" id="MobiDB-lite"/>
    </source>
</evidence>
<feature type="region of interest" description="Disordered" evidence="2">
    <location>
        <begin position="1"/>
        <end position="29"/>
    </location>
</feature>
<organism evidence="4">
    <name type="scientific">Graphocephala atropunctata</name>
    <dbReference type="NCBI Taxonomy" id="36148"/>
    <lineage>
        <taxon>Eukaryota</taxon>
        <taxon>Metazoa</taxon>
        <taxon>Ecdysozoa</taxon>
        <taxon>Arthropoda</taxon>
        <taxon>Hexapoda</taxon>
        <taxon>Insecta</taxon>
        <taxon>Pterygota</taxon>
        <taxon>Neoptera</taxon>
        <taxon>Paraneoptera</taxon>
        <taxon>Hemiptera</taxon>
        <taxon>Auchenorrhyncha</taxon>
        <taxon>Membracoidea</taxon>
        <taxon>Cicadellidae</taxon>
        <taxon>Cicadellinae</taxon>
        <taxon>Cicadellini</taxon>
        <taxon>Graphocephala</taxon>
    </lineage>
</organism>
<sequence length="407" mass="47143">MTDRVNNVTEMTKLMEDSKYSESEDESSSCLKQFEATDLSFDTVPDSPSLRRKVNEIESLLSKDPTPPLQTLRKLALSEGGLVCDELRRRVWPRLLSLDPGDAEPPPDPASLLAHPEYQQVVLDVNRSLKRFPPGIPYNRRVALQDQLTVLILRVITKYPHLRYYQGYHDVAVTFLLVVGEDVAFQIMERLSTDHLKDCMELTMDKTSYLLNYIFPLIHRLHPALCEFLDRSGVGTMFCLPWFLTWYGHSLNRYRDVVRLYDYFLASPPLLPLYLVATIVVHRQDDVFRTDCDMASVHCLLSNLSDDLPFEKLLQQATELYEKFPPESVESEVEERCKREALRRKQEDATRKALVSQRARANNPSWARRLRAWHVPHYKLLLFTASLAFGFYAYLRATPDAIDFVPR</sequence>
<protein>
    <recommendedName>
        <fullName evidence="3">Rab-GAP TBC domain-containing protein</fullName>
    </recommendedName>
</protein>
<dbReference type="EMBL" id="GEBQ01019504">
    <property type="protein sequence ID" value="JAT20473.1"/>
    <property type="molecule type" value="Transcribed_RNA"/>
</dbReference>
<dbReference type="SMART" id="SM00164">
    <property type="entry name" value="TBC"/>
    <property type="match status" value="1"/>
</dbReference>
<dbReference type="FunFam" id="1.10.8.1310:FF:000001">
    <property type="entry name" value="TBC1 domain family, member 20"/>
    <property type="match status" value="1"/>
</dbReference>
<dbReference type="PROSITE" id="PS50086">
    <property type="entry name" value="TBC_RABGAP"/>
    <property type="match status" value="1"/>
</dbReference>
<name>A0A1B6L9V0_9HEMI</name>
<dbReference type="Gene3D" id="1.10.472.80">
    <property type="entry name" value="Ypt/Rab-GAP domain of gyp1p, domain 3"/>
    <property type="match status" value="1"/>
</dbReference>
<dbReference type="Pfam" id="PF00566">
    <property type="entry name" value="RabGAP-TBC"/>
    <property type="match status" value="1"/>
</dbReference>
<accession>A0A1B6L9V0</accession>
<dbReference type="GO" id="GO:0005096">
    <property type="term" value="F:GTPase activator activity"/>
    <property type="evidence" value="ECO:0007669"/>
    <property type="project" value="UniProtKB-KW"/>
</dbReference>
<feature type="compositionally biased region" description="Basic and acidic residues" evidence="2">
    <location>
        <begin position="13"/>
        <end position="22"/>
    </location>
</feature>
<dbReference type="InterPro" id="IPR000195">
    <property type="entry name" value="Rab-GAP-TBC_dom"/>
</dbReference>
<dbReference type="InterPro" id="IPR035969">
    <property type="entry name" value="Rab-GAP_TBC_sf"/>
</dbReference>
<dbReference type="InterPro" id="IPR045913">
    <property type="entry name" value="TBC20/Gyp8-like"/>
</dbReference>
<evidence type="ECO:0000313" key="4">
    <source>
        <dbReference type="EMBL" id="JAT20473.1"/>
    </source>
</evidence>
<feature type="compositionally biased region" description="Polar residues" evidence="2">
    <location>
        <begin position="1"/>
        <end position="10"/>
    </location>
</feature>
<feature type="domain" description="Rab-GAP TBC" evidence="3">
    <location>
        <begin position="82"/>
        <end position="268"/>
    </location>
</feature>
<dbReference type="PANTHER" id="PTHR20913:SF7">
    <property type="entry name" value="RE60063P"/>
    <property type="match status" value="1"/>
</dbReference>
<keyword evidence="1" id="KW-0343">GTPase activation</keyword>
<reference evidence="4" key="1">
    <citation type="submission" date="2015-11" db="EMBL/GenBank/DDBJ databases">
        <title>De novo transcriptome assembly of four potential Pierce s Disease insect vectors from Arizona vineyards.</title>
        <authorList>
            <person name="Tassone E.E."/>
        </authorList>
    </citation>
    <scope>NUCLEOTIDE SEQUENCE</scope>
</reference>
<evidence type="ECO:0000259" key="3">
    <source>
        <dbReference type="PROSITE" id="PS50086"/>
    </source>
</evidence>